<sequence>MTRLLLAAFACRQFCIQCRQYCVTAASRPELPNLQLQEKRVSLIPMCWEHVAKVKDLGTGKRGPCPSPSDFLLTKCL</sequence>
<protein>
    <submittedName>
        <fullName evidence="1">Uncharacterized protein</fullName>
    </submittedName>
</protein>
<dbReference type="Proteomes" id="UP001390339">
    <property type="component" value="Unassembled WGS sequence"/>
</dbReference>
<evidence type="ECO:0000313" key="1">
    <source>
        <dbReference type="EMBL" id="KAK8855122.1"/>
    </source>
</evidence>
<dbReference type="EMBL" id="JAPCWZ010000007">
    <property type="protein sequence ID" value="KAK8855122.1"/>
    <property type="molecule type" value="Genomic_DNA"/>
</dbReference>
<evidence type="ECO:0000313" key="2">
    <source>
        <dbReference type="Proteomes" id="UP001390339"/>
    </source>
</evidence>
<keyword evidence="2" id="KW-1185">Reference proteome</keyword>
<accession>A0ABR2HZA7</accession>
<reference evidence="1 2" key="1">
    <citation type="journal article" date="2024" name="IMA Fungus">
        <title>Apiospora arundinis, a panoply of carbohydrate-active enzymes and secondary metabolites.</title>
        <authorList>
            <person name="Sorensen T."/>
            <person name="Petersen C."/>
            <person name="Muurmann A.T."/>
            <person name="Christiansen J.V."/>
            <person name="Brundto M.L."/>
            <person name="Overgaard C.K."/>
            <person name="Boysen A.T."/>
            <person name="Wollenberg R.D."/>
            <person name="Larsen T.O."/>
            <person name="Sorensen J.L."/>
            <person name="Nielsen K.L."/>
            <person name="Sondergaard T.E."/>
        </authorList>
    </citation>
    <scope>NUCLEOTIDE SEQUENCE [LARGE SCALE GENOMIC DNA]</scope>
    <source>
        <strain evidence="1 2">AAU 773</strain>
    </source>
</reference>
<gene>
    <name evidence="1" type="ORF">PGQ11_011034</name>
</gene>
<proteinExistence type="predicted"/>
<comment type="caution">
    <text evidence="1">The sequence shown here is derived from an EMBL/GenBank/DDBJ whole genome shotgun (WGS) entry which is preliminary data.</text>
</comment>
<name>A0ABR2HZA7_9PEZI</name>
<organism evidence="1 2">
    <name type="scientific">Apiospora arundinis</name>
    <dbReference type="NCBI Taxonomy" id="335852"/>
    <lineage>
        <taxon>Eukaryota</taxon>
        <taxon>Fungi</taxon>
        <taxon>Dikarya</taxon>
        <taxon>Ascomycota</taxon>
        <taxon>Pezizomycotina</taxon>
        <taxon>Sordariomycetes</taxon>
        <taxon>Xylariomycetidae</taxon>
        <taxon>Amphisphaeriales</taxon>
        <taxon>Apiosporaceae</taxon>
        <taxon>Apiospora</taxon>
    </lineage>
</organism>